<organism evidence="2 3">
    <name type="scientific">Symbiodinium necroappetens</name>
    <dbReference type="NCBI Taxonomy" id="1628268"/>
    <lineage>
        <taxon>Eukaryota</taxon>
        <taxon>Sar</taxon>
        <taxon>Alveolata</taxon>
        <taxon>Dinophyceae</taxon>
        <taxon>Suessiales</taxon>
        <taxon>Symbiodiniaceae</taxon>
        <taxon>Symbiodinium</taxon>
    </lineage>
</organism>
<evidence type="ECO:0000256" key="1">
    <source>
        <dbReference type="SAM" id="MobiDB-lite"/>
    </source>
</evidence>
<proteinExistence type="predicted"/>
<dbReference type="EMBL" id="CAJNJA010044938">
    <property type="protein sequence ID" value="CAE7805592.1"/>
    <property type="molecule type" value="Genomic_DNA"/>
</dbReference>
<feature type="region of interest" description="Disordered" evidence="1">
    <location>
        <begin position="79"/>
        <end position="98"/>
    </location>
</feature>
<name>A0A812Z0M2_9DINO</name>
<comment type="caution">
    <text evidence="2">The sequence shown here is derived from an EMBL/GenBank/DDBJ whole genome shotgun (WGS) entry which is preliminary data.</text>
</comment>
<dbReference type="Proteomes" id="UP000601435">
    <property type="component" value="Unassembled WGS sequence"/>
</dbReference>
<accession>A0A812Z0M2</accession>
<gene>
    <name evidence="2" type="ORF">SNEC2469_LOCUS23814</name>
</gene>
<keyword evidence="3" id="KW-1185">Reference proteome</keyword>
<protein>
    <submittedName>
        <fullName evidence="2">Uncharacterized protein</fullName>
    </submittedName>
</protein>
<dbReference type="AlphaFoldDB" id="A0A812Z0M2"/>
<sequence>ESYEECYDELAELTLLVNASTPLMDIEEAHLRFVRKTNKSKVRMGMPTLKRFARPLDWAGMDAVLRRYARKVRKAHAEGQQVEGEQEQALSSMTLRVPGESRKHLRSRRVTISSPFPRQHAAADVFLYVNL</sequence>
<dbReference type="OrthoDB" id="424724at2759"/>
<feature type="non-terminal residue" evidence="2">
    <location>
        <position position="131"/>
    </location>
</feature>
<reference evidence="2" key="1">
    <citation type="submission" date="2021-02" db="EMBL/GenBank/DDBJ databases">
        <authorList>
            <person name="Dougan E. K."/>
            <person name="Rhodes N."/>
            <person name="Thang M."/>
            <person name="Chan C."/>
        </authorList>
    </citation>
    <scope>NUCLEOTIDE SEQUENCE</scope>
</reference>
<feature type="non-terminal residue" evidence="2">
    <location>
        <position position="1"/>
    </location>
</feature>
<evidence type="ECO:0000313" key="3">
    <source>
        <dbReference type="Proteomes" id="UP000601435"/>
    </source>
</evidence>
<evidence type="ECO:0000313" key="2">
    <source>
        <dbReference type="EMBL" id="CAE7805592.1"/>
    </source>
</evidence>